<keyword evidence="14" id="KW-0012">Acyltransferase</keyword>
<evidence type="ECO:0000256" key="4">
    <source>
        <dbReference type="ARBA" id="ARBA00005420"/>
    </source>
</evidence>
<reference evidence="15" key="2">
    <citation type="submission" date="2024-10" db="UniProtKB">
        <authorList>
            <consortium name="EnsemblProtists"/>
        </authorList>
    </citation>
    <scope>IDENTIFICATION</scope>
</reference>
<evidence type="ECO:0000313" key="16">
    <source>
        <dbReference type="Proteomes" id="UP000013827"/>
    </source>
</evidence>
<name>A0A0D3IEI6_EMIH1</name>
<keyword evidence="10" id="KW-0256">Endoplasmic reticulum</keyword>
<evidence type="ECO:0000256" key="6">
    <source>
        <dbReference type="ARBA" id="ARBA00022516"/>
    </source>
</evidence>
<dbReference type="GO" id="GO:0004144">
    <property type="term" value="F:diacylglycerol O-acyltransferase activity"/>
    <property type="evidence" value="ECO:0007669"/>
    <property type="project" value="UniProtKB-EC"/>
</dbReference>
<evidence type="ECO:0000256" key="13">
    <source>
        <dbReference type="ARBA" id="ARBA00023136"/>
    </source>
</evidence>
<dbReference type="HOGENOM" id="CLU_1613869_0_0_1"/>
<evidence type="ECO:0000256" key="1">
    <source>
        <dbReference type="ARBA" id="ARBA00004477"/>
    </source>
</evidence>
<dbReference type="KEGG" id="ehx:EMIHUDRAFT_124881"/>
<keyword evidence="12" id="KW-0443">Lipid metabolism</keyword>
<evidence type="ECO:0000256" key="9">
    <source>
        <dbReference type="ARBA" id="ARBA00022798"/>
    </source>
</evidence>
<evidence type="ECO:0000256" key="14">
    <source>
        <dbReference type="ARBA" id="ARBA00023315"/>
    </source>
</evidence>
<evidence type="ECO:0000256" key="8">
    <source>
        <dbReference type="ARBA" id="ARBA00022692"/>
    </source>
</evidence>
<dbReference type="GO" id="GO:0006071">
    <property type="term" value="P:glycerol metabolic process"/>
    <property type="evidence" value="ECO:0007669"/>
    <property type="project" value="UniProtKB-KW"/>
</dbReference>
<dbReference type="Pfam" id="PF03982">
    <property type="entry name" value="DAGAT"/>
    <property type="match status" value="1"/>
</dbReference>
<dbReference type="RefSeq" id="XP_005762100.1">
    <property type="nucleotide sequence ID" value="XM_005762043.1"/>
</dbReference>
<dbReference type="AlphaFoldDB" id="A0A0D3IEI6"/>
<evidence type="ECO:0000256" key="7">
    <source>
        <dbReference type="ARBA" id="ARBA00022679"/>
    </source>
</evidence>
<dbReference type="PANTHER" id="PTHR12317">
    <property type="entry name" value="DIACYLGLYCEROL O-ACYLTRANSFERASE"/>
    <property type="match status" value="1"/>
</dbReference>
<dbReference type="EnsemblProtists" id="EOD09671">
    <property type="protein sequence ID" value="EOD09671"/>
    <property type="gene ID" value="EMIHUDRAFT_124881"/>
</dbReference>
<dbReference type="GO" id="GO:0019432">
    <property type="term" value="P:triglyceride biosynthetic process"/>
    <property type="evidence" value="ECO:0007669"/>
    <property type="project" value="TreeGrafter"/>
</dbReference>
<accession>A0A0D3IEI6</accession>
<evidence type="ECO:0000256" key="3">
    <source>
        <dbReference type="ARBA" id="ARBA00005189"/>
    </source>
</evidence>
<comment type="pathway">
    <text evidence="2">Glycerolipid metabolism; triacylglycerol biosynthesis.</text>
</comment>
<keyword evidence="7" id="KW-0808">Transferase</keyword>
<comment type="pathway">
    <text evidence="3">Lipid metabolism.</text>
</comment>
<evidence type="ECO:0000256" key="11">
    <source>
        <dbReference type="ARBA" id="ARBA00022989"/>
    </source>
</evidence>
<dbReference type="PANTHER" id="PTHR12317:SF0">
    <property type="entry name" value="ACYLTRANSFERASE"/>
    <property type="match status" value="1"/>
</dbReference>
<dbReference type="STRING" id="2903.R1DFR7"/>
<sequence length="165" mass="18412">MVTPGQIDLVLERRKGFVREAIMAGASLVPVLAFGENDLYAVFHTDDTHPIARLQRVVRRHFGVALPLFRGRSMFITEFGLMPNRKPIAIVVGGPLAPPPLDDARRAAFRPKWGPDDAPSNDDARMVDAMHTEYVDALSALYEAHKEQPWNLAGINRQGTFRVLK</sequence>
<comment type="similarity">
    <text evidence="4">Belongs to the diacylglycerol acyltransferase family.</text>
</comment>
<keyword evidence="9" id="KW-0319">Glycerol metabolism</keyword>
<keyword evidence="13" id="KW-0472">Membrane</keyword>
<evidence type="ECO:0000256" key="12">
    <source>
        <dbReference type="ARBA" id="ARBA00023098"/>
    </source>
</evidence>
<dbReference type="GO" id="GO:0005789">
    <property type="term" value="C:endoplasmic reticulum membrane"/>
    <property type="evidence" value="ECO:0007669"/>
    <property type="project" value="UniProtKB-SubCell"/>
</dbReference>
<dbReference type="EC" id="2.3.1.20" evidence="5"/>
<proteinExistence type="inferred from homology"/>
<keyword evidence="6" id="KW-0444">Lipid biosynthesis</keyword>
<keyword evidence="16" id="KW-1185">Reference proteome</keyword>
<dbReference type="GeneID" id="17255824"/>
<comment type="subcellular location">
    <subcellularLocation>
        <location evidence="1">Endoplasmic reticulum membrane</location>
        <topology evidence="1">Multi-pass membrane protein</topology>
    </subcellularLocation>
</comment>
<evidence type="ECO:0000313" key="15">
    <source>
        <dbReference type="EnsemblProtists" id="EOD09671"/>
    </source>
</evidence>
<evidence type="ECO:0000256" key="5">
    <source>
        <dbReference type="ARBA" id="ARBA00013244"/>
    </source>
</evidence>
<keyword evidence="8" id="KW-0812">Transmembrane</keyword>
<organism evidence="15 16">
    <name type="scientific">Emiliania huxleyi (strain CCMP1516)</name>
    <dbReference type="NCBI Taxonomy" id="280463"/>
    <lineage>
        <taxon>Eukaryota</taxon>
        <taxon>Haptista</taxon>
        <taxon>Haptophyta</taxon>
        <taxon>Prymnesiophyceae</taxon>
        <taxon>Isochrysidales</taxon>
        <taxon>Noelaerhabdaceae</taxon>
        <taxon>Emiliania</taxon>
    </lineage>
</organism>
<keyword evidence="11" id="KW-1133">Transmembrane helix</keyword>
<dbReference type="InterPro" id="IPR007130">
    <property type="entry name" value="DAGAT"/>
</dbReference>
<evidence type="ECO:0000256" key="2">
    <source>
        <dbReference type="ARBA" id="ARBA00004771"/>
    </source>
</evidence>
<protein>
    <recommendedName>
        <fullName evidence="5">diacylglycerol O-acyltransferase</fullName>
        <ecNumber evidence="5">2.3.1.20</ecNumber>
    </recommendedName>
</protein>
<reference evidence="16" key="1">
    <citation type="journal article" date="2013" name="Nature">
        <title>Pan genome of the phytoplankton Emiliania underpins its global distribution.</title>
        <authorList>
            <person name="Read B.A."/>
            <person name="Kegel J."/>
            <person name="Klute M.J."/>
            <person name="Kuo A."/>
            <person name="Lefebvre S.C."/>
            <person name="Maumus F."/>
            <person name="Mayer C."/>
            <person name="Miller J."/>
            <person name="Monier A."/>
            <person name="Salamov A."/>
            <person name="Young J."/>
            <person name="Aguilar M."/>
            <person name="Claverie J.M."/>
            <person name="Frickenhaus S."/>
            <person name="Gonzalez K."/>
            <person name="Herman E.K."/>
            <person name="Lin Y.C."/>
            <person name="Napier J."/>
            <person name="Ogata H."/>
            <person name="Sarno A.F."/>
            <person name="Shmutz J."/>
            <person name="Schroeder D."/>
            <person name="de Vargas C."/>
            <person name="Verret F."/>
            <person name="von Dassow P."/>
            <person name="Valentin K."/>
            <person name="Van de Peer Y."/>
            <person name="Wheeler G."/>
            <person name="Dacks J.B."/>
            <person name="Delwiche C.F."/>
            <person name="Dyhrman S.T."/>
            <person name="Glockner G."/>
            <person name="John U."/>
            <person name="Richards T."/>
            <person name="Worden A.Z."/>
            <person name="Zhang X."/>
            <person name="Grigoriev I.V."/>
            <person name="Allen A.E."/>
            <person name="Bidle K."/>
            <person name="Borodovsky M."/>
            <person name="Bowler C."/>
            <person name="Brownlee C."/>
            <person name="Cock J.M."/>
            <person name="Elias M."/>
            <person name="Gladyshev V.N."/>
            <person name="Groth M."/>
            <person name="Guda C."/>
            <person name="Hadaegh A."/>
            <person name="Iglesias-Rodriguez M.D."/>
            <person name="Jenkins J."/>
            <person name="Jones B.M."/>
            <person name="Lawson T."/>
            <person name="Leese F."/>
            <person name="Lindquist E."/>
            <person name="Lobanov A."/>
            <person name="Lomsadze A."/>
            <person name="Malik S.B."/>
            <person name="Marsh M.E."/>
            <person name="Mackinder L."/>
            <person name="Mock T."/>
            <person name="Mueller-Roeber B."/>
            <person name="Pagarete A."/>
            <person name="Parker M."/>
            <person name="Probert I."/>
            <person name="Quesneville H."/>
            <person name="Raines C."/>
            <person name="Rensing S.A."/>
            <person name="Riano-Pachon D.M."/>
            <person name="Richier S."/>
            <person name="Rokitta S."/>
            <person name="Shiraiwa Y."/>
            <person name="Soanes D.M."/>
            <person name="van der Giezen M."/>
            <person name="Wahlund T.M."/>
            <person name="Williams B."/>
            <person name="Wilson W."/>
            <person name="Wolfe G."/>
            <person name="Wurch L.L."/>
        </authorList>
    </citation>
    <scope>NUCLEOTIDE SEQUENCE</scope>
</reference>
<dbReference type="PaxDb" id="2903-EOD09671"/>
<dbReference type="Proteomes" id="UP000013827">
    <property type="component" value="Unassembled WGS sequence"/>
</dbReference>
<evidence type="ECO:0000256" key="10">
    <source>
        <dbReference type="ARBA" id="ARBA00022824"/>
    </source>
</evidence>
<dbReference type="eggNOG" id="KOG0831">
    <property type="taxonomic scope" value="Eukaryota"/>
</dbReference>